<dbReference type="EMBL" id="STFG01000003">
    <property type="protein sequence ID" value="THU04007.1"/>
    <property type="molecule type" value="Genomic_DNA"/>
</dbReference>
<feature type="transmembrane region" description="Helical" evidence="6">
    <location>
        <begin position="288"/>
        <end position="307"/>
    </location>
</feature>
<comment type="subcellular location">
    <subcellularLocation>
        <location evidence="1">Membrane</location>
        <topology evidence="1">Multi-pass membrane protein</topology>
    </subcellularLocation>
</comment>
<dbReference type="RefSeq" id="WP_136572573.1">
    <property type="nucleotide sequence ID" value="NZ_STFG01000003.1"/>
</dbReference>
<dbReference type="SUPFAM" id="SSF103473">
    <property type="entry name" value="MFS general substrate transporter"/>
    <property type="match status" value="1"/>
</dbReference>
<sequence length="416" mass="45170">MIKLDAYAGAAPVVPVSRLVVIVALYLAHALPLYFYSVALPAILRTQGVDLRWIGMLSLLYIPWALKFLWAPYVDRWQIPGLGRRRTWLLISQVAIVLGIATLAVSGFDWGLMAFILIGLAISTFAATQDIAIDGYTVEALEPSQHRLGSMAQSMGIALGSLLAGAGVLWMVDRYGWAPALWSLAALCALTMLAVTGIHESAPATRSQPAPSWLRTLKRPLIRRVLLIIVLYRLVEAPGMAMLNPLLVDYGWSLPQIGLLISVLGASAGMLAAMAAARSLKNQDAEKALWRAGWLRTLLHLLLAALLATLSGDAIKWSLGLWVIAVLAVRYFAMTALYTLFMRVCSKAQAGTDFTVLVCFELLLFFVGGAASGFLAKALGFAGYYAMLAAVSALGLVLCRHWLIHLNEQQEEHPTD</sequence>
<dbReference type="Gene3D" id="1.20.1250.20">
    <property type="entry name" value="MFS general substrate transporter like domains"/>
    <property type="match status" value="1"/>
</dbReference>
<gene>
    <name evidence="7" type="ORF">E9531_04590</name>
</gene>
<dbReference type="OrthoDB" id="9787815at2"/>
<feature type="transmembrane region" description="Helical" evidence="6">
    <location>
        <begin position="154"/>
        <end position="172"/>
    </location>
</feature>
<feature type="transmembrane region" description="Helical" evidence="6">
    <location>
        <begin position="319"/>
        <end position="342"/>
    </location>
</feature>
<proteinExistence type="predicted"/>
<feature type="transmembrane region" description="Helical" evidence="6">
    <location>
        <begin position="112"/>
        <end position="133"/>
    </location>
</feature>
<feature type="transmembrane region" description="Helical" evidence="6">
    <location>
        <begin position="382"/>
        <end position="403"/>
    </location>
</feature>
<evidence type="ECO:0000313" key="7">
    <source>
        <dbReference type="EMBL" id="THU04007.1"/>
    </source>
</evidence>
<dbReference type="InterPro" id="IPR004752">
    <property type="entry name" value="AmpG_permease/AT-1"/>
</dbReference>
<organism evidence="7 8">
    <name type="scientific">Lampropedia puyangensis</name>
    <dbReference type="NCBI Taxonomy" id="1330072"/>
    <lineage>
        <taxon>Bacteria</taxon>
        <taxon>Pseudomonadati</taxon>
        <taxon>Pseudomonadota</taxon>
        <taxon>Betaproteobacteria</taxon>
        <taxon>Burkholderiales</taxon>
        <taxon>Comamonadaceae</taxon>
        <taxon>Lampropedia</taxon>
    </lineage>
</organism>
<feature type="transmembrane region" description="Helical" evidence="6">
    <location>
        <begin position="254"/>
        <end position="276"/>
    </location>
</feature>
<keyword evidence="3 6" id="KW-0812">Transmembrane</keyword>
<feature type="transmembrane region" description="Helical" evidence="6">
    <location>
        <begin position="86"/>
        <end position="106"/>
    </location>
</feature>
<feature type="transmembrane region" description="Helical" evidence="6">
    <location>
        <begin position="225"/>
        <end position="248"/>
    </location>
</feature>
<keyword evidence="5 6" id="KW-0472">Membrane</keyword>
<protein>
    <submittedName>
        <fullName evidence="7">MFS transporter</fullName>
    </submittedName>
</protein>
<comment type="caution">
    <text evidence="7">The sequence shown here is derived from an EMBL/GenBank/DDBJ whole genome shotgun (WGS) entry which is preliminary data.</text>
</comment>
<dbReference type="GO" id="GO:0016020">
    <property type="term" value="C:membrane"/>
    <property type="evidence" value="ECO:0007669"/>
    <property type="project" value="UniProtKB-SubCell"/>
</dbReference>
<evidence type="ECO:0000256" key="3">
    <source>
        <dbReference type="ARBA" id="ARBA00022692"/>
    </source>
</evidence>
<accession>A0A4S8F9P7</accession>
<feature type="transmembrane region" description="Helical" evidence="6">
    <location>
        <begin position="7"/>
        <end position="31"/>
    </location>
</feature>
<dbReference type="PANTHER" id="PTHR12778:SF10">
    <property type="entry name" value="MAJOR FACILITATOR SUPERFAMILY DOMAIN-CONTAINING PROTEIN 3"/>
    <property type="match status" value="1"/>
</dbReference>
<evidence type="ECO:0000256" key="5">
    <source>
        <dbReference type="ARBA" id="ARBA00023136"/>
    </source>
</evidence>
<evidence type="ECO:0000256" key="1">
    <source>
        <dbReference type="ARBA" id="ARBA00004141"/>
    </source>
</evidence>
<feature type="transmembrane region" description="Helical" evidence="6">
    <location>
        <begin position="51"/>
        <end position="74"/>
    </location>
</feature>
<feature type="transmembrane region" description="Helical" evidence="6">
    <location>
        <begin position="178"/>
        <end position="198"/>
    </location>
</feature>
<feature type="transmembrane region" description="Helical" evidence="6">
    <location>
        <begin position="354"/>
        <end position="376"/>
    </location>
</feature>
<reference evidence="7 8" key="1">
    <citation type="journal article" date="2015" name="Antonie Van Leeuwenhoek">
        <title>Lampropedia puyangensis sp. nov., isolated from symptomatic bark of Populus ? euramericana canker and emended description of Lampropedia hyalina (Ehrenberg 1832) Lee et al. 2004.</title>
        <authorList>
            <person name="Li Y."/>
            <person name="Wang T."/>
            <person name="Piao C.G."/>
            <person name="Wang L.F."/>
            <person name="Tian G.Z."/>
            <person name="Zhu T.H."/>
            <person name="Guo M.W."/>
        </authorList>
    </citation>
    <scope>NUCLEOTIDE SEQUENCE [LARGE SCALE GENOMIC DNA]</scope>
    <source>
        <strain evidence="7 8">2-bin</strain>
    </source>
</reference>
<dbReference type="CDD" id="cd17485">
    <property type="entry name" value="MFS_MFSD3"/>
    <property type="match status" value="1"/>
</dbReference>
<evidence type="ECO:0000256" key="4">
    <source>
        <dbReference type="ARBA" id="ARBA00022989"/>
    </source>
</evidence>
<dbReference type="PANTHER" id="PTHR12778">
    <property type="entry name" value="SOLUTE CARRIER FAMILY 33 ACETYL-COA TRANSPORTER -RELATED"/>
    <property type="match status" value="1"/>
</dbReference>
<keyword evidence="2" id="KW-0813">Transport</keyword>
<keyword evidence="8" id="KW-1185">Reference proteome</keyword>
<evidence type="ECO:0000256" key="2">
    <source>
        <dbReference type="ARBA" id="ARBA00022448"/>
    </source>
</evidence>
<dbReference type="AlphaFoldDB" id="A0A4S8F9P7"/>
<name>A0A4S8F9P7_9BURK</name>
<dbReference type="InterPro" id="IPR011701">
    <property type="entry name" value="MFS"/>
</dbReference>
<keyword evidence="4 6" id="KW-1133">Transmembrane helix</keyword>
<dbReference type="Proteomes" id="UP000308917">
    <property type="component" value="Unassembled WGS sequence"/>
</dbReference>
<dbReference type="GO" id="GO:0022857">
    <property type="term" value="F:transmembrane transporter activity"/>
    <property type="evidence" value="ECO:0007669"/>
    <property type="project" value="InterPro"/>
</dbReference>
<dbReference type="Pfam" id="PF07690">
    <property type="entry name" value="MFS_1"/>
    <property type="match status" value="1"/>
</dbReference>
<evidence type="ECO:0000256" key="6">
    <source>
        <dbReference type="SAM" id="Phobius"/>
    </source>
</evidence>
<evidence type="ECO:0000313" key="8">
    <source>
        <dbReference type="Proteomes" id="UP000308917"/>
    </source>
</evidence>
<dbReference type="InterPro" id="IPR036259">
    <property type="entry name" value="MFS_trans_sf"/>
</dbReference>